<reference evidence="1 2" key="1">
    <citation type="submission" date="2017-08" db="EMBL/GenBank/DDBJ databases">
        <title>Fine stratification of microbial communities through a metagenomic profile of the photic zone.</title>
        <authorList>
            <person name="Haro-Moreno J.M."/>
            <person name="Lopez-Perez M."/>
            <person name="De La Torre J."/>
            <person name="Picazo A."/>
            <person name="Camacho A."/>
            <person name="Rodriguez-Valera F."/>
        </authorList>
    </citation>
    <scope>NUCLEOTIDE SEQUENCE [LARGE SCALE GENOMIC DNA]</scope>
    <source>
        <strain evidence="1">MED-G28</strain>
    </source>
</reference>
<accession>A0A2A5WDD2</accession>
<evidence type="ECO:0000313" key="1">
    <source>
        <dbReference type="EMBL" id="PDH34555.1"/>
    </source>
</evidence>
<name>A0A2A5WDD2_9GAMM</name>
<protein>
    <recommendedName>
        <fullName evidence="3">ABC-type transport auxiliary lipoprotein component domain-containing protein</fullName>
    </recommendedName>
</protein>
<dbReference type="Proteomes" id="UP000219329">
    <property type="component" value="Unassembled WGS sequence"/>
</dbReference>
<sequence>MNQPNMTIQALPYRFGAALLLLLVSACGASNVVIEGNFPTPNVNKMPLSVAVIYEDALREFAYMEYSETGREEINIESGQSHIRLFDAVLPAMFDRVVNVDTMEDAVEQKVDAVFAPVIEEFQLALPAKTKLDVYEVWIKYNMRLVTTEGDYIADWVLTSYGKTPTATFRSVQDGINGATVVALRDLASSFSLSFSQVPEVSEWLRNL</sequence>
<dbReference type="AlphaFoldDB" id="A0A2A5WDD2"/>
<comment type="caution">
    <text evidence="1">The sequence shown here is derived from an EMBL/GenBank/DDBJ whole genome shotgun (WGS) entry which is preliminary data.</text>
</comment>
<evidence type="ECO:0000313" key="2">
    <source>
        <dbReference type="Proteomes" id="UP000219329"/>
    </source>
</evidence>
<evidence type="ECO:0008006" key="3">
    <source>
        <dbReference type="Google" id="ProtNLM"/>
    </source>
</evidence>
<organism evidence="1 2">
    <name type="scientific">OM182 bacterium MED-G28</name>
    <dbReference type="NCBI Taxonomy" id="1986256"/>
    <lineage>
        <taxon>Bacteria</taxon>
        <taxon>Pseudomonadati</taxon>
        <taxon>Pseudomonadota</taxon>
        <taxon>Gammaproteobacteria</taxon>
        <taxon>OMG group</taxon>
        <taxon>OM182 clade</taxon>
    </lineage>
</organism>
<gene>
    <name evidence="1" type="ORF">CNF02_04130</name>
</gene>
<proteinExistence type="predicted"/>
<dbReference type="EMBL" id="NTJZ01000003">
    <property type="protein sequence ID" value="PDH34555.1"/>
    <property type="molecule type" value="Genomic_DNA"/>
</dbReference>